<feature type="domain" description="Transglutaminase C-terminal" evidence="3">
    <location>
        <begin position="281"/>
        <end position="386"/>
    </location>
</feature>
<accession>A0A6H5IHF9</accession>
<dbReference type="SUPFAM" id="SSF54001">
    <property type="entry name" value="Cysteine proteinases"/>
    <property type="match status" value="1"/>
</dbReference>
<dbReference type="GO" id="GO:0003810">
    <property type="term" value="F:protein-glutamine gamma-glutamyltransferase activity"/>
    <property type="evidence" value="ECO:0007669"/>
    <property type="project" value="InterPro"/>
</dbReference>
<keyword evidence="5" id="KW-1185">Reference proteome</keyword>
<evidence type="ECO:0000256" key="1">
    <source>
        <dbReference type="ARBA" id="ARBA00005968"/>
    </source>
</evidence>
<evidence type="ECO:0008006" key="6">
    <source>
        <dbReference type="Google" id="ProtNLM"/>
    </source>
</evidence>
<proteinExistence type="inferred from homology"/>
<reference evidence="4 5" key="1">
    <citation type="submission" date="2020-02" db="EMBL/GenBank/DDBJ databases">
        <authorList>
            <person name="Ferguson B K."/>
        </authorList>
    </citation>
    <scope>NUCLEOTIDE SEQUENCE [LARGE SCALE GENOMIC DNA]</scope>
</reference>
<dbReference type="InterPro" id="IPR014756">
    <property type="entry name" value="Ig_E-set"/>
</dbReference>
<dbReference type="Gene3D" id="2.60.40.10">
    <property type="entry name" value="Immunoglobulins"/>
    <property type="match status" value="3"/>
</dbReference>
<dbReference type="InterPro" id="IPR013783">
    <property type="entry name" value="Ig-like_fold"/>
</dbReference>
<dbReference type="PANTHER" id="PTHR11590">
    <property type="entry name" value="PROTEIN-GLUTAMINE GAMMA-GLUTAMYLTRANSFERASE"/>
    <property type="match status" value="1"/>
</dbReference>
<dbReference type="Pfam" id="PF00868">
    <property type="entry name" value="Transglut_N"/>
    <property type="match status" value="1"/>
</dbReference>
<dbReference type="InterPro" id="IPR038765">
    <property type="entry name" value="Papain-like_cys_pep_sf"/>
</dbReference>
<dbReference type="InterPro" id="IPR036238">
    <property type="entry name" value="Transglutaminase_C_sf"/>
</dbReference>
<dbReference type="InterPro" id="IPR036985">
    <property type="entry name" value="Transglutaminase-like_sf"/>
</dbReference>
<organism evidence="4 5">
    <name type="scientific">Trichogramma brassicae</name>
    <dbReference type="NCBI Taxonomy" id="86971"/>
    <lineage>
        <taxon>Eukaryota</taxon>
        <taxon>Metazoa</taxon>
        <taxon>Ecdysozoa</taxon>
        <taxon>Arthropoda</taxon>
        <taxon>Hexapoda</taxon>
        <taxon>Insecta</taxon>
        <taxon>Pterygota</taxon>
        <taxon>Neoptera</taxon>
        <taxon>Endopterygota</taxon>
        <taxon>Hymenoptera</taxon>
        <taxon>Apocrita</taxon>
        <taxon>Proctotrupomorpha</taxon>
        <taxon>Chalcidoidea</taxon>
        <taxon>Trichogrammatidae</taxon>
        <taxon>Trichogramma</taxon>
    </lineage>
</organism>
<evidence type="ECO:0000313" key="5">
    <source>
        <dbReference type="Proteomes" id="UP000479190"/>
    </source>
</evidence>
<feature type="domain" description="Transglutaminase C-terminal" evidence="3">
    <location>
        <begin position="394"/>
        <end position="490"/>
    </location>
</feature>
<dbReference type="Proteomes" id="UP000479190">
    <property type="component" value="Unassembled WGS sequence"/>
</dbReference>
<protein>
    <recommendedName>
        <fullName evidence="6">Transglutaminase N-terminal domain-containing protein</fullName>
    </recommendedName>
</protein>
<dbReference type="SUPFAM" id="SSF81296">
    <property type="entry name" value="E set domains"/>
    <property type="match status" value="1"/>
</dbReference>
<evidence type="ECO:0000259" key="3">
    <source>
        <dbReference type="Pfam" id="PF00927"/>
    </source>
</evidence>
<dbReference type="FunFam" id="2.60.40.10:FF:000090">
    <property type="entry name" value="Protein-glutamine gamma-glutamyltransferase 2"/>
    <property type="match status" value="1"/>
</dbReference>
<dbReference type="InterPro" id="IPR008958">
    <property type="entry name" value="Transglutaminase_C"/>
</dbReference>
<dbReference type="SUPFAM" id="SSF49309">
    <property type="entry name" value="Transglutaminase, two C-terminal domains"/>
    <property type="match status" value="2"/>
</dbReference>
<comment type="similarity">
    <text evidence="1">Belongs to the transglutaminase superfamily. Transglutaminase family.</text>
</comment>
<dbReference type="Pfam" id="PF00927">
    <property type="entry name" value="Transglut_C"/>
    <property type="match status" value="2"/>
</dbReference>
<evidence type="ECO:0000259" key="2">
    <source>
        <dbReference type="Pfam" id="PF00868"/>
    </source>
</evidence>
<dbReference type="OrthoDB" id="437511at2759"/>
<evidence type="ECO:0000313" key="4">
    <source>
        <dbReference type="EMBL" id="CAB0036526.1"/>
    </source>
</evidence>
<sequence length="499" mass="56885">MYYTFICCRRCRENLRHAVLTIVNVDYCLDENGEAHHTGRYDLMTRDDGEARLVVRRGQPFVLEVSLSRSYDPAVDAVSLVFTLEGVKRPQYGHGTLVASPLLLPGEVSDGAWQTVISAYADNSIKIKVTPAADAIIGKWRIEIDTKRRESEGAVSFTVDSSFYLIFNPWARGDTVYLANEAERQEYVLADTGLIWRGTSNRMRPSVWKYSQFERDILDCALFMMTEVGRVRVGSRRSSRRFSLSLRRQSEEERAAMLKALRQSESHFSRYYLNEEFNDVRFDFELRDDIVIGQPFSIVLAIRNQSRTRPYQISVILRVEAVSYTGRLGEPVKKSETERLVKPAASDAVRLDVAWEEYGPKLMDQSAFQISCLATIKDTNFEYFAQDDFRVRKPDIKIQLDGEPMVGELLEATARFRNPLPIPLKRGKFIVEAPGLKEQLKLKLIENVEVGGDAVCRFSLTPDRPGRATIAAKFYSKDLDDVDGYTSFVVRHRPYVSSG</sequence>
<dbReference type="EMBL" id="CADCXV010000819">
    <property type="protein sequence ID" value="CAB0036526.1"/>
    <property type="molecule type" value="Genomic_DNA"/>
</dbReference>
<dbReference type="AlphaFoldDB" id="A0A6H5IHF9"/>
<name>A0A6H5IHF9_9HYME</name>
<dbReference type="InterPro" id="IPR050779">
    <property type="entry name" value="Transglutaminase"/>
</dbReference>
<dbReference type="PANTHER" id="PTHR11590:SF69">
    <property type="entry name" value="RE08173P"/>
    <property type="match status" value="1"/>
</dbReference>
<feature type="domain" description="Transglutaminase N-terminal" evidence="2">
    <location>
        <begin position="24"/>
        <end position="146"/>
    </location>
</feature>
<dbReference type="Gene3D" id="3.90.260.10">
    <property type="entry name" value="Transglutaminase-like"/>
    <property type="match status" value="1"/>
</dbReference>
<dbReference type="InterPro" id="IPR001102">
    <property type="entry name" value="Transglutaminase_N"/>
</dbReference>
<gene>
    <name evidence="4" type="ORF">TBRA_LOCUS8392</name>
</gene>
<dbReference type="FunFam" id="2.60.40.10:FF:000171">
    <property type="entry name" value="protein-glutamine gamma-glutamyltransferase 6"/>
    <property type="match status" value="1"/>
</dbReference>